<dbReference type="EMBL" id="BTSY01000002">
    <property type="protein sequence ID" value="GMT13908.1"/>
    <property type="molecule type" value="Genomic_DNA"/>
</dbReference>
<organism evidence="2 3">
    <name type="scientific">Pristionchus fissidentatus</name>
    <dbReference type="NCBI Taxonomy" id="1538716"/>
    <lineage>
        <taxon>Eukaryota</taxon>
        <taxon>Metazoa</taxon>
        <taxon>Ecdysozoa</taxon>
        <taxon>Nematoda</taxon>
        <taxon>Chromadorea</taxon>
        <taxon>Rhabditida</taxon>
        <taxon>Rhabditina</taxon>
        <taxon>Diplogasteromorpha</taxon>
        <taxon>Diplogasteroidea</taxon>
        <taxon>Neodiplogasteridae</taxon>
        <taxon>Pristionchus</taxon>
    </lineage>
</organism>
<comment type="caution">
    <text evidence="2">The sequence shown here is derived from an EMBL/GenBank/DDBJ whole genome shotgun (WGS) entry which is preliminary data.</text>
</comment>
<evidence type="ECO:0000313" key="2">
    <source>
        <dbReference type="EMBL" id="GMT13908.1"/>
    </source>
</evidence>
<protein>
    <submittedName>
        <fullName evidence="2">Uncharacterized protein</fullName>
    </submittedName>
</protein>
<keyword evidence="3" id="KW-1185">Reference proteome</keyword>
<dbReference type="Proteomes" id="UP001432322">
    <property type="component" value="Unassembled WGS sequence"/>
</dbReference>
<keyword evidence="1" id="KW-0812">Transmembrane</keyword>
<dbReference type="AlphaFoldDB" id="A0AAV5V465"/>
<evidence type="ECO:0000313" key="3">
    <source>
        <dbReference type="Proteomes" id="UP001432322"/>
    </source>
</evidence>
<feature type="transmembrane region" description="Helical" evidence="1">
    <location>
        <begin position="6"/>
        <end position="26"/>
    </location>
</feature>
<evidence type="ECO:0000256" key="1">
    <source>
        <dbReference type="SAM" id="Phobius"/>
    </source>
</evidence>
<keyword evidence="1" id="KW-0472">Membrane</keyword>
<reference evidence="2" key="1">
    <citation type="submission" date="2023-10" db="EMBL/GenBank/DDBJ databases">
        <title>Genome assembly of Pristionchus species.</title>
        <authorList>
            <person name="Yoshida K."/>
            <person name="Sommer R.J."/>
        </authorList>
    </citation>
    <scope>NUCLEOTIDE SEQUENCE</scope>
    <source>
        <strain evidence="2">RS5133</strain>
    </source>
</reference>
<sequence>MLFYFIYNAVFTTFAFTIFYFMDNSLPMSSEERRKSEECESLKSLDNNNDIISSSFDHSLTAST</sequence>
<accession>A0AAV5V465</accession>
<keyword evidence="1" id="KW-1133">Transmembrane helix</keyword>
<gene>
    <name evidence="2" type="ORF">PFISCL1PPCAC_5205</name>
</gene>
<proteinExistence type="predicted"/>
<name>A0AAV5V465_9BILA</name>